<feature type="transmembrane region" description="Helical" evidence="9">
    <location>
        <begin position="244"/>
        <end position="268"/>
    </location>
</feature>
<evidence type="ECO:0000256" key="4">
    <source>
        <dbReference type="ARBA" id="ARBA00022679"/>
    </source>
</evidence>
<feature type="transmembrane region" description="Helical" evidence="9">
    <location>
        <begin position="45"/>
        <end position="64"/>
    </location>
</feature>
<name>A0A7C1XC86_THERO</name>
<dbReference type="PANTHER" id="PTHR33908:SF11">
    <property type="entry name" value="MEMBRANE PROTEIN"/>
    <property type="match status" value="1"/>
</dbReference>
<proteinExistence type="predicted"/>
<keyword evidence="7 9" id="KW-0472">Membrane</keyword>
<dbReference type="GO" id="GO:0016763">
    <property type="term" value="F:pentosyltransferase activity"/>
    <property type="evidence" value="ECO:0007669"/>
    <property type="project" value="TreeGrafter"/>
</dbReference>
<feature type="transmembrane region" description="Helical" evidence="9">
    <location>
        <begin position="179"/>
        <end position="195"/>
    </location>
</feature>
<organism evidence="11">
    <name type="scientific">Thermomicrobium roseum</name>
    <dbReference type="NCBI Taxonomy" id="500"/>
    <lineage>
        <taxon>Bacteria</taxon>
        <taxon>Pseudomonadati</taxon>
        <taxon>Thermomicrobiota</taxon>
        <taxon>Thermomicrobia</taxon>
        <taxon>Thermomicrobiales</taxon>
        <taxon>Thermomicrobiaceae</taxon>
        <taxon>Thermomicrobium</taxon>
    </lineage>
</organism>
<accession>A0A7C1XC86</accession>
<reference evidence="11" key="1">
    <citation type="journal article" date="2020" name="mSystems">
        <title>Genome- and Community-Level Interaction Insights into Carbon Utilization and Element Cycling Functions of Hydrothermarchaeota in Hydrothermal Sediment.</title>
        <authorList>
            <person name="Zhou Z."/>
            <person name="Liu Y."/>
            <person name="Xu W."/>
            <person name="Pan J."/>
            <person name="Luo Z.H."/>
            <person name="Li M."/>
        </authorList>
    </citation>
    <scope>NUCLEOTIDE SEQUENCE [LARGE SCALE GENOMIC DNA]</scope>
    <source>
        <strain evidence="11">SpSt-222</strain>
    </source>
</reference>
<evidence type="ECO:0000256" key="2">
    <source>
        <dbReference type="ARBA" id="ARBA00022475"/>
    </source>
</evidence>
<feature type="transmembrane region" description="Helical" evidence="9">
    <location>
        <begin position="148"/>
        <end position="167"/>
    </location>
</feature>
<feature type="transmembrane region" description="Helical" evidence="9">
    <location>
        <begin position="322"/>
        <end position="340"/>
    </location>
</feature>
<feature type="transmembrane region" description="Helical" evidence="9">
    <location>
        <begin position="123"/>
        <end position="142"/>
    </location>
</feature>
<comment type="caution">
    <text evidence="11">The sequence shown here is derived from an EMBL/GenBank/DDBJ whole genome shotgun (WGS) entry which is preliminary data.</text>
</comment>
<dbReference type="EMBL" id="DSJL01000001">
    <property type="protein sequence ID" value="HEF64078.1"/>
    <property type="molecule type" value="Genomic_DNA"/>
</dbReference>
<evidence type="ECO:0000313" key="11">
    <source>
        <dbReference type="EMBL" id="HEF64078.1"/>
    </source>
</evidence>
<feature type="transmembrane region" description="Helical" evidence="9">
    <location>
        <begin position="387"/>
        <end position="405"/>
    </location>
</feature>
<gene>
    <name evidence="11" type="ORF">ENP47_00470</name>
</gene>
<keyword evidence="3" id="KW-0328">Glycosyltransferase</keyword>
<evidence type="ECO:0000256" key="5">
    <source>
        <dbReference type="ARBA" id="ARBA00022692"/>
    </source>
</evidence>
<feature type="transmembrane region" description="Helical" evidence="9">
    <location>
        <begin position="98"/>
        <end position="116"/>
    </location>
</feature>
<evidence type="ECO:0000256" key="8">
    <source>
        <dbReference type="SAM" id="MobiDB-lite"/>
    </source>
</evidence>
<keyword evidence="2" id="KW-1003">Cell membrane</keyword>
<dbReference type="InterPro" id="IPR038731">
    <property type="entry name" value="RgtA/B/C-like"/>
</dbReference>
<evidence type="ECO:0000259" key="10">
    <source>
        <dbReference type="Pfam" id="PF13231"/>
    </source>
</evidence>
<feature type="transmembrane region" description="Helical" evidence="9">
    <location>
        <begin position="201"/>
        <end position="232"/>
    </location>
</feature>
<feature type="region of interest" description="Disordered" evidence="8">
    <location>
        <begin position="1"/>
        <end position="37"/>
    </location>
</feature>
<dbReference type="Pfam" id="PF13231">
    <property type="entry name" value="PMT_2"/>
    <property type="match status" value="1"/>
</dbReference>
<dbReference type="InterPro" id="IPR050297">
    <property type="entry name" value="LipidA_mod_glycosyltrf_83"/>
</dbReference>
<feature type="transmembrane region" description="Helical" evidence="9">
    <location>
        <begin position="346"/>
        <end position="367"/>
    </location>
</feature>
<feature type="domain" description="Glycosyltransferase RgtA/B/C/D-like" evidence="10">
    <location>
        <begin position="101"/>
        <end position="254"/>
    </location>
</feature>
<feature type="transmembrane region" description="Helical" evidence="9">
    <location>
        <begin position="288"/>
        <end position="315"/>
    </location>
</feature>
<evidence type="ECO:0000256" key="9">
    <source>
        <dbReference type="SAM" id="Phobius"/>
    </source>
</evidence>
<keyword evidence="4 11" id="KW-0808">Transferase</keyword>
<evidence type="ECO:0000256" key="7">
    <source>
        <dbReference type="ARBA" id="ARBA00023136"/>
    </source>
</evidence>
<comment type="subcellular location">
    <subcellularLocation>
        <location evidence="1">Cell membrane</location>
        <topology evidence="1">Multi-pass membrane protein</topology>
    </subcellularLocation>
</comment>
<evidence type="ECO:0000256" key="6">
    <source>
        <dbReference type="ARBA" id="ARBA00022989"/>
    </source>
</evidence>
<keyword evidence="6 9" id="KW-1133">Transmembrane helix</keyword>
<dbReference type="GO" id="GO:0009103">
    <property type="term" value="P:lipopolysaccharide biosynthetic process"/>
    <property type="evidence" value="ECO:0007669"/>
    <property type="project" value="UniProtKB-ARBA"/>
</dbReference>
<keyword evidence="5 9" id="KW-0812">Transmembrane</keyword>
<evidence type="ECO:0000256" key="1">
    <source>
        <dbReference type="ARBA" id="ARBA00004651"/>
    </source>
</evidence>
<evidence type="ECO:0000256" key="3">
    <source>
        <dbReference type="ARBA" id="ARBA00022676"/>
    </source>
</evidence>
<feature type="compositionally biased region" description="Polar residues" evidence="8">
    <location>
        <begin position="11"/>
        <end position="20"/>
    </location>
</feature>
<sequence>MSDLHPLRGTSVPSQPQSPASRHLGSARLTRRHPTPTSASVFDRYGPSVLFAIALLAGALVRLWQLNRFGVNSDEAVYLGQAAALAHEPILSRLFPLFRAHPLLFPFFVALALPFTGREALDLAGRLLAVGFGLATIAATMAIGRLLFGRWVGATAALFLALMPYHVTVSRQALLDGPMAFWVTLTLLALVRFAATQRTSWLVASAVALGLGVLTKETAVIFFGAIVTTFALHPELSGRPRPLLVALGAFIATVAVHPLATFLAGGSGTERTSQYLVWQLFRRPNHEWWFYIWTIPPALGLAVVALAVLGLILVWKVWSWRETLLVAWIVVPFTFFQVWPTKGFPYLVATTPAIALLAARTLGRLFALGSARSGSVLPTRSNWRRGLALVTVIAVAGSLAVPSIAQLRAATNGTFLAGSGGVPGGREAGEWVRTYTPEGTKLLTIGPSMANIVQFYGHRKAYGLSVSPNPLHRNPTYEPVVNPDLWLRNGEIQYVVWDAYSAARSPFFAEKLLTYARRYHGRVVHTELVQTVDTQGRPTDLPVIVIYEVHP</sequence>
<dbReference type="AlphaFoldDB" id="A0A7C1XC86"/>
<dbReference type="PANTHER" id="PTHR33908">
    <property type="entry name" value="MANNOSYLTRANSFERASE YKCB-RELATED"/>
    <property type="match status" value="1"/>
</dbReference>
<protein>
    <submittedName>
        <fullName evidence="11">Phospholipid carrier-dependent glycosyltransferase</fullName>
    </submittedName>
</protein>
<dbReference type="GO" id="GO:0005886">
    <property type="term" value="C:plasma membrane"/>
    <property type="evidence" value="ECO:0007669"/>
    <property type="project" value="UniProtKB-SubCell"/>
</dbReference>